<comment type="caution">
    <text evidence="4">The sequence shown here is derived from an EMBL/GenBank/DDBJ whole genome shotgun (WGS) entry which is preliminary data.</text>
</comment>
<feature type="compositionally biased region" description="Basic and acidic residues" evidence="1">
    <location>
        <begin position="192"/>
        <end position="206"/>
    </location>
</feature>
<keyword evidence="2" id="KW-0812">Transmembrane</keyword>
<feature type="transmembrane region" description="Helical" evidence="2">
    <location>
        <begin position="694"/>
        <end position="723"/>
    </location>
</feature>
<evidence type="ECO:0000313" key="4">
    <source>
        <dbReference type="EMBL" id="PWA83261.1"/>
    </source>
</evidence>
<feature type="region of interest" description="Disordered" evidence="1">
    <location>
        <begin position="1"/>
        <end position="69"/>
    </location>
</feature>
<organism evidence="4 5">
    <name type="scientific">Artemisia annua</name>
    <name type="common">Sweet wormwood</name>
    <dbReference type="NCBI Taxonomy" id="35608"/>
    <lineage>
        <taxon>Eukaryota</taxon>
        <taxon>Viridiplantae</taxon>
        <taxon>Streptophyta</taxon>
        <taxon>Embryophyta</taxon>
        <taxon>Tracheophyta</taxon>
        <taxon>Spermatophyta</taxon>
        <taxon>Magnoliopsida</taxon>
        <taxon>eudicotyledons</taxon>
        <taxon>Gunneridae</taxon>
        <taxon>Pentapetalae</taxon>
        <taxon>asterids</taxon>
        <taxon>campanulids</taxon>
        <taxon>Asterales</taxon>
        <taxon>Asteraceae</taxon>
        <taxon>Asteroideae</taxon>
        <taxon>Anthemideae</taxon>
        <taxon>Artemisiinae</taxon>
        <taxon>Artemisia</taxon>
    </lineage>
</organism>
<evidence type="ECO:0000259" key="3">
    <source>
        <dbReference type="Pfam" id="PF13962"/>
    </source>
</evidence>
<evidence type="ECO:0000256" key="1">
    <source>
        <dbReference type="SAM" id="MobiDB-lite"/>
    </source>
</evidence>
<dbReference type="Pfam" id="PF13962">
    <property type="entry name" value="PGG"/>
    <property type="match status" value="1"/>
</dbReference>
<name>A0A2U1PBX5_ARTAN</name>
<feature type="transmembrane region" description="Helical" evidence="2">
    <location>
        <begin position="315"/>
        <end position="333"/>
    </location>
</feature>
<dbReference type="OrthoDB" id="769595at2759"/>
<keyword evidence="2" id="KW-0472">Membrane</keyword>
<dbReference type="SUPFAM" id="SSF48403">
    <property type="entry name" value="Ankyrin repeat"/>
    <property type="match status" value="1"/>
</dbReference>
<dbReference type="InterPro" id="IPR036770">
    <property type="entry name" value="Ankyrin_rpt-contain_sf"/>
</dbReference>
<dbReference type="EMBL" id="PKPP01001370">
    <property type="protein sequence ID" value="PWA83261.1"/>
    <property type="molecule type" value="Genomic_DNA"/>
</dbReference>
<feature type="region of interest" description="Disordered" evidence="1">
    <location>
        <begin position="187"/>
        <end position="206"/>
    </location>
</feature>
<feature type="transmembrane region" description="Helical" evidence="2">
    <location>
        <begin position="766"/>
        <end position="786"/>
    </location>
</feature>
<proteinExistence type="predicted"/>
<dbReference type="Gene3D" id="1.25.40.20">
    <property type="entry name" value="Ankyrin repeat-containing domain"/>
    <property type="match status" value="1"/>
</dbReference>
<evidence type="ECO:0000256" key="2">
    <source>
        <dbReference type="SAM" id="Phobius"/>
    </source>
</evidence>
<feature type="compositionally biased region" description="Low complexity" evidence="1">
    <location>
        <begin position="1"/>
        <end position="31"/>
    </location>
</feature>
<keyword evidence="2" id="KW-1133">Transmembrane helix</keyword>
<dbReference type="STRING" id="35608.A0A2U1PBX5"/>
<dbReference type="PANTHER" id="PTHR24177">
    <property type="entry name" value="CASKIN"/>
    <property type="match status" value="1"/>
</dbReference>
<gene>
    <name evidence="4" type="ORF">CTI12_AA170430</name>
</gene>
<dbReference type="Proteomes" id="UP000245207">
    <property type="component" value="Unassembled WGS sequence"/>
</dbReference>
<dbReference type="PANTHER" id="PTHR24177:SF467">
    <property type="entry name" value="PGG DOMAIN, RETROTRANSPOSON COPIA-LIKE PROTEIN"/>
    <property type="match status" value="1"/>
</dbReference>
<dbReference type="AlphaFoldDB" id="A0A2U1PBX5"/>
<feature type="transmembrane region" description="Helical" evidence="2">
    <location>
        <begin position="656"/>
        <end position="674"/>
    </location>
</feature>
<sequence length="823" mass="93671">MAPSSTTSSSNINSKGTTNNNNEINEDANSTSNNDGINEDTNSTSNNDGINEDMNSSSSNNDVNEGLDSYKARPRDHVRVFVAYNGKWKWDGKEWLFENSKGSLMVVSKYVTLSQITDILNTKFNVDQDSCGLKLEVHYRFGSPWFPIIEIEDDHDISAFISESSKTKLPLCVTPVLKDDVAEGVGQDEINPDIKEESPHGRKDDSVERSLMEAIMDDDWVKAREIVNTEEITWTSKLDGASLTAVHLAVGEYKDIEAAKDILMEINPELLVTMVDNDGLIPAHYAALYGNTECLEIMVHYNPECLFILNDDDSLPIHYTFAIPSIDTFLYLFKQMKSDKYKYDKFFGSASGHKLLRYVIDEGLMDVAYELIKDYPSMATPVYEKAETPLEWIIRKPDLFHSGTHYNFCQRFVYHHVPIENISFGSNDTADVENQETPKKDTKYVRRCLHDVISWVYVKLWETTLLHVPHVKRLKDDKVKHNTTIKLLRRICEELVQTNTTDLYDIPFCLAVENDTAEAIEVLTKYFDRSYEFTKNGQDMYELTVLNRSEKVYSFIMHRKPYAKLTFKLTLDDDLNNILHLAGRLAPIHKLNIASGAALQMQRELQWFEEVKKVVQLTQTQELNCNKETPMMVFRREHKDLRKDGEEWMKKTADSYTITAALIITIVFAAAITVPGGNDDKTGKPIYETKASLIIFAISDAISLFTSTTSLLLFLSILTARYADEDFLYKLPKRLIYGLVMLFVSVTSMMVAFSATLYIMFGQGKAWILIPIAALTCLPIASFVTLQFPLLVELISSTYCHGIFGKKKHYRQSGANANRKKRS</sequence>
<evidence type="ECO:0000313" key="5">
    <source>
        <dbReference type="Proteomes" id="UP000245207"/>
    </source>
</evidence>
<feature type="transmembrane region" description="Helical" evidence="2">
    <location>
        <begin position="735"/>
        <end position="760"/>
    </location>
</feature>
<protein>
    <submittedName>
        <fullName evidence="4">Ankyrin repeat family protein</fullName>
    </submittedName>
</protein>
<dbReference type="GO" id="GO:0016020">
    <property type="term" value="C:membrane"/>
    <property type="evidence" value="ECO:0007669"/>
    <property type="project" value="TreeGrafter"/>
</dbReference>
<reference evidence="4 5" key="1">
    <citation type="journal article" date="2018" name="Mol. Plant">
        <title>The genome of Artemisia annua provides insight into the evolution of Asteraceae family and artemisinin biosynthesis.</title>
        <authorList>
            <person name="Shen Q."/>
            <person name="Zhang L."/>
            <person name="Liao Z."/>
            <person name="Wang S."/>
            <person name="Yan T."/>
            <person name="Shi P."/>
            <person name="Liu M."/>
            <person name="Fu X."/>
            <person name="Pan Q."/>
            <person name="Wang Y."/>
            <person name="Lv Z."/>
            <person name="Lu X."/>
            <person name="Zhang F."/>
            <person name="Jiang W."/>
            <person name="Ma Y."/>
            <person name="Chen M."/>
            <person name="Hao X."/>
            <person name="Li L."/>
            <person name="Tang Y."/>
            <person name="Lv G."/>
            <person name="Zhou Y."/>
            <person name="Sun X."/>
            <person name="Brodelius P.E."/>
            <person name="Rose J.K.C."/>
            <person name="Tang K."/>
        </authorList>
    </citation>
    <scope>NUCLEOTIDE SEQUENCE [LARGE SCALE GENOMIC DNA]</scope>
    <source>
        <strain evidence="5">cv. Huhao1</strain>
        <tissue evidence="4">Leaf</tissue>
    </source>
</reference>
<keyword evidence="5" id="KW-1185">Reference proteome</keyword>
<dbReference type="InterPro" id="IPR026961">
    <property type="entry name" value="PGG_dom"/>
</dbReference>
<feature type="domain" description="PGG" evidence="3">
    <location>
        <begin position="646"/>
        <end position="759"/>
    </location>
</feature>
<feature type="compositionally biased region" description="Polar residues" evidence="1">
    <location>
        <begin position="32"/>
        <end position="49"/>
    </location>
</feature>
<accession>A0A2U1PBX5</accession>